<dbReference type="InterPro" id="IPR012336">
    <property type="entry name" value="Thioredoxin-like_fold"/>
</dbReference>
<name>A0ABP6ZMJ0_9ACTN</name>
<feature type="compositionally biased region" description="Basic and acidic residues" evidence="1">
    <location>
        <begin position="29"/>
        <end position="41"/>
    </location>
</feature>
<feature type="transmembrane region" description="Helical" evidence="2">
    <location>
        <begin position="50"/>
        <end position="72"/>
    </location>
</feature>
<reference evidence="5" key="1">
    <citation type="journal article" date="2019" name="Int. J. Syst. Evol. Microbiol.">
        <title>The Global Catalogue of Microorganisms (GCM) 10K type strain sequencing project: providing services to taxonomists for standard genome sequencing and annotation.</title>
        <authorList>
            <consortium name="The Broad Institute Genomics Platform"/>
            <consortium name="The Broad Institute Genome Sequencing Center for Infectious Disease"/>
            <person name="Wu L."/>
            <person name="Ma J."/>
        </authorList>
    </citation>
    <scope>NUCLEOTIDE SEQUENCE [LARGE SCALE GENOMIC DNA]</scope>
    <source>
        <strain evidence="5">JCM 16929</strain>
    </source>
</reference>
<keyword evidence="5" id="KW-1185">Reference proteome</keyword>
<protein>
    <recommendedName>
        <fullName evidence="3">Thioredoxin-like fold domain-containing protein</fullName>
    </recommendedName>
</protein>
<sequence length="269" mass="28009">MSSKPPGGGSKGDGAKGGNPKGGNPKSGNARDRARQREEQARRRKRDRRILIIVSSALVVLLVGGGIVFQAWRTSRAPSVGPAPSASGSVSFAPVTITNGQPIVLGKAGAPVTIKLYEDFHCPHCAEFEEAFGSTITAAQNAGTVAVALYPMSFIDQGSVTAANAMACAAEEGFGQAYYTGLFANHTLQWTNEQLISLADQVTGGKTPSGFSSCVQQNAHQSWVDSINTAAGQAGVNQTPTMFIGDSEVDISTLTVDKLNQLIADAAKK</sequence>
<dbReference type="InterPro" id="IPR036249">
    <property type="entry name" value="Thioredoxin-like_sf"/>
</dbReference>
<organism evidence="4 5">
    <name type="scientific">Microlunatus ginsengisoli</name>
    <dbReference type="NCBI Taxonomy" id="363863"/>
    <lineage>
        <taxon>Bacteria</taxon>
        <taxon>Bacillati</taxon>
        <taxon>Actinomycetota</taxon>
        <taxon>Actinomycetes</taxon>
        <taxon>Propionibacteriales</taxon>
        <taxon>Propionibacteriaceae</taxon>
        <taxon>Microlunatus</taxon>
    </lineage>
</organism>
<accession>A0ABP6ZMJ0</accession>
<dbReference type="Gene3D" id="3.40.30.10">
    <property type="entry name" value="Glutaredoxin"/>
    <property type="match status" value="1"/>
</dbReference>
<keyword evidence="2" id="KW-0812">Transmembrane</keyword>
<keyword evidence="2" id="KW-1133">Transmembrane helix</keyword>
<dbReference type="SUPFAM" id="SSF52833">
    <property type="entry name" value="Thioredoxin-like"/>
    <property type="match status" value="1"/>
</dbReference>
<dbReference type="RefSeq" id="WP_344802150.1">
    <property type="nucleotide sequence ID" value="NZ_BAABAB010000007.1"/>
</dbReference>
<evidence type="ECO:0000256" key="2">
    <source>
        <dbReference type="SAM" id="Phobius"/>
    </source>
</evidence>
<feature type="compositionally biased region" description="Gly residues" evidence="1">
    <location>
        <begin position="1"/>
        <end position="21"/>
    </location>
</feature>
<evidence type="ECO:0000313" key="4">
    <source>
        <dbReference type="EMBL" id="GAA3610950.1"/>
    </source>
</evidence>
<dbReference type="Proteomes" id="UP001501490">
    <property type="component" value="Unassembled WGS sequence"/>
</dbReference>
<feature type="region of interest" description="Disordered" evidence="1">
    <location>
        <begin position="1"/>
        <end position="45"/>
    </location>
</feature>
<dbReference type="EMBL" id="BAABAB010000007">
    <property type="protein sequence ID" value="GAA3610950.1"/>
    <property type="molecule type" value="Genomic_DNA"/>
</dbReference>
<evidence type="ECO:0000259" key="3">
    <source>
        <dbReference type="Pfam" id="PF13462"/>
    </source>
</evidence>
<dbReference type="Pfam" id="PF13462">
    <property type="entry name" value="Thioredoxin_4"/>
    <property type="match status" value="1"/>
</dbReference>
<keyword evidence="2" id="KW-0472">Membrane</keyword>
<comment type="caution">
    <text evidence="4">The sequence shown here is derived from an EMBL/GenBank/DDBJ whole genome shotgun (WGS) entry which is preliminary data.</text>
</comment>
<evidence type="ECO:0000256" key="1">
    <source>
        <dbReference type="SAM" id="MobiDB-lite"/>
    </source>
</evidence>
<gene>
    <name evidence="4" type="ORF">GCM10022236_10820</name>
</gene>
<evidence type="ECO:0000313" key="5">
    <source>
        <dbReference type="Proteomes" id="UP001501490"/>
    </source>
</evidence>
<proteinExistence type="predicted"/>
<feature type="domain" description="Thioredoxin-like fold" evidence="3">
    <location>
        <begin position="99"/>
        <end position="263"/>
    </location>
</feature>